<keyword evidence="6" id="KW-1185">Reference proteome</keyword>
<dbReference type="GO" id="GO:0009630">
    <property type="term" value="P:gravitropism"/>
    <property type="evidence" value="ECO:0007669"/>
    <property type="project" value="EnsemblPlants"/>
</dbReference>
<dbReference type="PANTHER" id="PTHR15710:SF67">
    <property type="entry name" value="E3 UBIQUITIN-PROTEIN LIGASE SGR9, AMYLOPLASTIC"/>
    <property type="match status" value="1"/>
</dbReference>
<dbReference type="PROSITE" id="PS50089">
    <property type="entry name" value="ZF_RING_2"/>
    <property type="match status" value="1"/>
</dbReference>
<evidence type="ECO:0000256" key="2">
    <source>
        <dbReference type="ARBA" id="ARBA00012483"/>
    </source>
</evidence>
<dbReference type="EC" id="2.3.2.27" evidence="2"/>
<name>A0A2I4DP89_JUGRE</name>
<dbReference type="OrthoDB" id="21204at2759"/>
<dbReference type="KEGG" id="jre:108982127"/>
<evidence type="ECO:0000313" key="7">
    <source>
        <dbReference type="RefSeq" id="XP_018808962.2"/>
    </source>
</evidence>
<keyword evidence="4" id="KW-0863">Zinc-finger</keyword>
<accession>A0A2I4DP89</accession>
<dbReference type="SUPFAM" id="SSF57850">
    <property type="entry name" value="RING/U-box"/>
    <property type="match status" value="1"/>
</dbReference>
<dbReference type="GO" id="GO:0061630">
    <property type="term" value="F:ubiquitin protein ligase activity"/>
    <property type="evidence" value="ECO:0000318"/>
    <property type="project" value="GO_Central"/>
</dbReference>
<keyword evidence="5" id="KW-0862">Zinc</keyword>
<organism evidence="6 7">
    <name type="scientific">Juglans regia</name>
    <name type="common">English walnut</name>
    <dbReference type="NCBI Taxonomy" id="51240"/>
    <lineage>
        <taxon>Eukaryota</taxon>
        <taxon>Viridiplantae</taxon>
        <taxon>Streptophyta</taxon>
        <taxon>Embryophyta</taxon>
        <taxon>Tracheophyta</taxon>
        <taxon>Spermatophyta</taxon>
        <taxon>Magnoliopsida</taxon>
        <taxon>eudicotyledons</taxon>
        <taxon>Gunneridae</taxon>
        <taxon>Pentapetalae</taxon>
        <taxon>rosids</taxon>
        <taxon>fabids</taxon>
        <taxon>Fagales</taxon>
        <taxon>Juglandaceae</taxon>
        <taxon>Juglans</taxon>
    </lineage>
</organism>
<dbReference type="AlphaFoldDB" id="A0A2I4DP89"/>
<proteinExistence type="predicted"/>
<evidence type="ECO:0000256" key="1">
    <source>
        <dbReference type="ARBA" id="ARBA00000900"/>
    </source>
</evidence>
<dbReference type="SMART" id="SM00184">
    <property type="entry name" value="RING"/>
    <property type="match status" value="1"/>
</dbReference>
<sequence>MANQSHKKPHIPLIPSSFRTLKKCQSEVQAHDPMMAEATTIMAALSTLSPPQLSDLTLSIFSDINRHHYRLLSLLSSPTLFSLTLHHLHSLSLQHKALLIARHLLSALRLLTLHLHPKPPPRPPLPSTTIKQRDLDAVLLLLLLCEIRQHNPEALETSPTKWRAAVSKLWSGAMLTLSGIGFYNGSVLIPYVEMVTRCWKFVDEMGHCGGDGDGKVAASPAAVVTLPSVGVRGRGVECVICKEEMREGRDVCELPCEHLFHWMCILPWLRKSNTCPCCRFSLPTDDVFGEIQRLWELLVKMGSRRSVGEYCTVTSVMNDHHRDTMEGGDSQ</sequence>
<dbReference type="GeneID" id="108982127"/>
<comment type="catalytic activity">
    <reaction evidence="1">
        <text>S-ubiquitinyl-[E2 ubiquitin-conjugating enzyme]-L-cysteine + [acceptor protein]-L-lysine = [E2 ubiquitin-conjugating enzyme]-L-cysteine + N(6)-ubiquitinyl-[acceptor protein]-L-lysine.</text>
        <dbReference type="EC" id="2.3.2.27"/>
    </reaction>
</comment>
<dbReference type="GO" id="GO:0006511">
    <property type="term" value="P:ubiquitin-dependent protein catabolic process"/>
    <property type="evidence" value="ECO:0000318"/>
    <property type="project" value="GO_Central"/>
</dbReference>
<dbReference type="GO" id="GO:0008270">
    <property type="term" value="F:zinc ion binding"/>
    <property type="evidence" value="ECO:0007669"/>
    <property type="project" value="UniProtKB-KW"/>
</dbReference>
<evidence type="ECO:0000256" key="3">
    <source>
        <dbReference type="ARBA" id="ARBA00022723"/>
    </source>
</evidence>
<dbReference type="FunCoup" id="A0A2I4DP89">
    <property type="interactions" value="50"/>
</dbReference>
<dbReference type="CDD" id="cd16454">
    <property type="entry name" value="RING-H2_PA-TM-RING"/>
    <property type="match status" value="1"/>
</dbReference>
<gene>
    <name evidence="7" type="primary">LOC108982127</name>
</gene>
<dbReference type="InterPro" id="IPR013083">
    <property type="entry name" value="Znf_RING/FYVE/PHD"/>
</dbReference>
<dbReference type="InterPro" id="IPR001841">
    <property type="entry name" value="Znf_RING"/>
</dbReference>
<dbReference type="GO" id="GO:0009501">
    <property type="term" value="C:amyloplast"/>
    <property type="evidence" value="ECO:0007669"/>
    <property type="project" value="EnsemblPlants"/>
</dbReference>
<keyword evidence="3" id="KW-0479">Metal-binding</keyword>
<dbReference type="PANTHER" id="PTHR15710">
    <property type="entry name" value="E3 UBIQUITIN-PROTEIN LIGASE PRAJA"/>
    <property type="match status" value="1"/>
</dbReference>
<reference evidence="7" key="1">
    <citation type="submission" date="2025-08" db="UniProtKB">
        <authorList>
            <consortium name="RefSeq"/>
        </authorList>
    </citation>
    <scope>IDENTIFICATION</scope>
    <source>
        <tissue evidence="7">Leaves</tissue>
    </source>
</reference>
<protein>
    <recommendedName>
        <fullName evidence="2">RING-type E3 ubiquitin transferase</fullName>
        <ecNumber evidence="2">2.3.2.27</ecNumber>
    </recommendedName>
</protein>
<dbReference type="Proteomes" id="UP000235220">
    <property type="component" value="Chromosome 3"/>
</dbReference>
<dbReference type="Pfam" id="PF13639">
    <property type="entry name" value="zf-RING_2"/>
    <property type="match status" value="1"/>
</dbReference>
<dbReference type="STRING" id="51240.A0A2I4DP89"/>
<dbReference type="Gramene" id="Jr03_22640_p1">
    <property type="protein sequence ID" value="cds.Jr03_22640_p1"/>
    <property type="gene ID" value="Jr03_22640"/>
</dbReference>
<evidence type="ECO:0000256" key="4">
    <source>
        <dbReference type="ARBA" id="ARBA00022771"/>
    </source>
</evidence>
<dbReference type="Gene3D" id="3.30.40.10">
    <property type="entry name" value="Zinc/RING finger domain, C3HC4 (zinc finger)"/>
    <property type="match status" value="1"/>
</dbReference>
<dbReference type="RefSeq" id="XP_018808962.2">
    <property type="nucleotide sequence ID" value="XM_018953417.2"/>
</dbReference>
<evidence type="ECO:0000313" key="6">
    <source>
        <dbReference type="Proteomes" id="UP000235220"/>
    </source>
</evidence>
<evidence type="ECO:0000256" key="5">
    <source>
        <dbReference type="ARBA" id="ARBA00022833"/>
    </source>
</evidence>